<evidence type="ECO:0000313" key="10">
    <source>
        <dbReference type="EMBL" id="MVN91002.1"/>
    </source>
</evidence>
<feature type="domain" description="FAD/NAD(P)-binding" evidence="9">
    <location>
        <begin position="4"/>
        <end position="325"/>
    </location>
</feature>
<dbReference type="Gene3D" id="3.50.50.60">
    <property type="entry name" value="FAD/NAD(P)-binding domain"/>
    <property type="match status" value="2"/>
</dbReference>
<dbReference type="InterPro" id="IPR023753">
    <property type="entry name" value="FAD/NAD-binding_dom"/>
</dbReference>
<feature type="binding site" evidence="6">
    <location>
        <begin position="180"/>
        <end position="187"/>
    </location>
    <ligand>
        <name>NAD(+)</name>
        <dbReference type="ChEBI" id="CHEBI:57540"/>
    </ligand>
</feature>
<dbReference type="AlphaFoldDB" id="A0A6I4I7D4"/>
<evidence type="ECO:0000256" key="4">
    <source>
        <dbReference type="ARBA" id="ARBA00023002"/>
    </source>
</evidence>
<dbReference type="GO" id="GO:0003955">
    <property type="term" value="F:NAD(P)H dehydrogenase (quinone) activity"/>
    <property type="evidence" value="ECO:0007669"/>
    <property type="project" value="TreeGrafter"/>
</dbReference>
<dbReference type="Pfam" id="PF02852">
    <property type="entry name" value="Pyr_redox_dim"/>
    <property type="match status" value="1"/>
</dbReference>
<dbReference type="Pfam" id="PF07992">
    <property type="entry name" value="Pyr_redox_2"/>
    <property type="match status" value="1"/>
</dbReference>
<dbReference type="EMBL" id="WQLA01000002">
    <property type="protein sequence ID" value="MVN91002.1"/>
    <property type="molecule type" value="Genomic_DNA"/>
</dbReference>
<evidence type="ECO:0000256" key="6">
    <source>
        <dbReference type="PIRSR" id="PIRSR000350-3"/>
    </source>
</evidence>
<keyword evidence="4" id="KW-0560">Oxidoreductase</keyword>
<organism evidence="10 11">
    <name type="scientific">Mucilaginibacter aquatilis</name>
    <dbReference type="NCBI Taxonomy" id="1517760"/>
    <lineage>
        <taxon>Bacteria</taxon>
        <taxon>Pseudomonadati</taxon>
        <taxon>Bacteroidota</taxon>
        <taxon>Sphingobacteriia</taxon>
        <taxon>Sphingobacteriales</taxon>
        <taxon>Sphingobacteriaceae</taxon>
        <taxon>Mucilaginibacter</taxon>
    </lineage>
</organism>
<dbReference type="OrthoDB" id="9800167at2"/>
<protein>
    <submittedName>
        <fullName evidence="10">FAD-binding protein</fullName>
    </submittedName>
</protein>
<dbReference type="RefSeq" id="WP_157540766.1">
    <property type="nucleotide sequence ID" value="NZ_WQLA01000002.1"/>
</dbReference>
<dbReference type="SUPFAM" id="SSF51905">
    <property type="entry name" value="FAD/NAD(P)-binding domain"/>
    <property type="match status" value="1"/>
</dbReference>
<feature type="disulfide bond" description="Redox-active" evidence="7">
    <location>
        <begin position="41"/>
        <end position="46"/>
    </location>
</feature>
<feature type="binding site" evidence="6">
    <location>
        <position position="203"/>
    </location>
    <ligand>
        <name>NAD(+)</name>
        <dbReference type="ChEBI" id="CHEBI:57540"/>
    </ligand>
</feature>
<dbReference type="InterPro" id="IPR016156">
    <property type="entry name" value="FAD/NAD-linked_Rdtase_dimer_sf"/>
</dbReference>
<gene>
    <name evidence="10" type="ORF">GO816_07695</name>
</gene>
<comment type="cofactor">
    <cofactor evidence="6">
        <name>FAD</name>
        <dbReference type="ChEBI" id="CHEBI:57692"/>
    </cofactor>
    <text evidence="6">Binds 1 FAD per subunit.</text>
</comment>
<dbReference type="PANTHER" id="PTHR43014">
    <property type="entry name" value="MERCURIC REDUCTASE"/>
    <property type="match status" value="1"/>
</dbReference>
<proteinExistence type="inferred from homology"/>
<dbReference type="InterPro" id="IPR004099">
    <property type="entry name" value="Pyr_nucl-diS_OxRdtase_dimer"/>
</dbReference>
<dbReference type="SUPFAM" id="SSF55424">
    <property type="entry name" value="FAD/NAD-linked reductases, dimerisation (C-terminal) domain"/>
    <property type="match status" value="1"/>
</dbReference>
<evidence type="ECO:0000256" key="1">
    <source>
        <dbReference type="ARBA" id="ARBA00007532"/>
    </source>
</evidence>
<evidence type="ECO:0000256" key="7">
    <source>
        <dbReference type="PIRSR" id="PIRSR000350-4"/>
    </source>
</evidence>
<keyword evidence="11" id="KW-1185">Reference proteome</keyword>
<evidence type="ECO:0000256" key="2">
    <source>
        <dbReference type="ARBA" id="ARBA00022630"/>
    </source>
</evidence>
<keyword evidence="6" id="KW-0547">Nucleotide-binding</keyword>
<name>A0A6I4I7D4_9SPHI</name>
<accession>A0A6I4I7D4</accession>
<dbReference type="PRINTS" id="PR00368">
    <property type="entry name" value="FADPNR"/>
</dbReference>
<reference evidence="10 11" key="1">
    <citation type="submission" date="2019-12" db="EMBL/GenBank/DDBJ databases">
        <title>Mucilaginibacter sp. HME9299 genome sequencing and assembly.</title>
        <authorList>
            <person name="Kang H."/>
            <person name="Kim H."/>
            <person name="Joh K."/>
        </authorList>
    </citation>
    <scope>NUCLEOTIDE SEQUENCE [LARGE SCALE GENOMIC DNA]</scope>
    <source>
        <strain evidence="10 11">HME9299</strain>
    </source>
</reference>
<evidence type="ECO:0000256" key="5">
    <source>
        <dbReference type="PIRSR" id="PIRSR000350-2"/>
    </source>
</evidence>
<dbReference type="Gene3D" id="3.30.390.30">
    <property type="match status" value="1"/>
</dbReference>
<evidence type="ECO:0000256" key="3">
    <source>
        <dbReference type="ARBA" id="ARBA00022827"/>
    </source>
</evidence>
<comment type="caution">
    <text evidence="10">The sequence shown here is derived from an EMBL/GenBank/DDBJ whole genome shotgun (WGS) entry which is preliminary data.</text>
</comment>
<dbReference type="PANTHER" id="PTHR43014:SF2">
    <property type="entry name" value="MERCURIC REDUCTASE"/>
    <property type="match status" value="1"/>
</dbReference>
<dbReference type="FunFam" id="3.30.390.30:FF:000001">
    <property type="entry name" value="Dihydrolipoyl dehydrogenase"/>
    <property type="match status" value="1"/>
</dbReference>
<dbReference type="InterPro" id="IPR001100">
    <property type="entry name" value="Pyr_nuc-diS_OxRdtase"/>
</dbReference>
<feature type="binding site" evidence="6">
    <location>
        <position position="312"/>
    </location>
    <ligand>
        <name>FAD</name>
        <dbReference type="ChEBI" id="CHEBI:57692"/>
    </ligand>
</feature>
<keyword evidence="3 6" id="KW-0274">FAD</keyword>
<feature type="binding site" evidence="6">
    <location>
        <position position="50"/>
    </location>
    <ligand>
        <name>FAD</name>
        <dbReference type="ChEBI" id="CHEBI:57692"/>
    </ligand>
</feature>
<dbReference type="InterPro" id="IPR036188">
    <property type="entry name" value="FAD/NAD-bd_sf"/>
</dbReference>
<dbReference type="GO" id="GO:0050660">
    <property type="term" value="F:flavin adenine dinucleotide binding"/>
    <property type="evidence" value="ECO:0007669"/>
    <property type="project" value="TreeGrafter"/>
</dbReference>
<feature type="active site" description="Proton acceptor" evidence="5">
    <location>
        <position position="445"/>
    </location>
</feature>
<keyword evidence="6" id="KW-0520">NAD</keyword>
<feature type="domain" description="Pyridine nucleotide-disulphide oxidoreductase dimerisation" evidence="8">
    <location>
        <begin position="347"/>
        <end position="454"/>
    </location>
</feature>
<sequence length="462" mass="50587">MKQYDVIIIGAGQAGSPLARKMAKAGKKVAIIEKRLVGGTCVNDGCTPTKTWVASARAAYLAGRCNNLGVQVDGYSIDMAQIKKRKDDIVMHSRSGNQKSLEDDPNIDLLFGEASFSGHKVVVVNLNDGASAEITAEMIFINVGLQTVIPDIEGLNSIDYLTSTSILELETVPQHILVIGGNYIGLEFGQMFRRFGSQITLLERGPRIMSHEDEDVSHEVHNFLEEEGIAVFSNTEATKFEKDAHGRIQATLNISGRTEQMEVSHVLVAAGRKPQTKALNLQASGIEVDDKGFIKVDNKLQTNIPGIYALGDVNGGPAFTHIAYNDFTVVWRNLLMNEDLTTEDRPVPYCMFTDPQLGRVGITEEEAKKQGINYRVAALKMKSVARAVEVGEVRGLMKAIVNADTKEILGVAILAEEGGEIMSVLQMAMQGGITYDRIRYCVFAHPTYSESLNNLFMTLDDK</sequence>
<comment type="similarity">
    <text evidence="1">Belongs to the class-I pyridine nucleotide-disulfide oxidoreductase family.</text>
</comment>
<evidence type="ECO:0000313" key="11">
    <source>
        <dbReference type="Proteomes" id="UP000434850"/>
    </source>
</evidence>
<keyword evidence="2" id="KW-0285">Flavoprotein</keyword>
<dbReference type="PIRSF" id="PIRSF000350">
    <property type="entry name" value="Mercury_reductase_MerA"/>
    <property type="match status" value="1"/>
</dbReference>
<dbReference type="Proteomes" id="UP000434850">
    <property type="component" value="Unassembled WGS sequence"/>
</dbReference>
<feature type="binding site" evidence="6">
    <location>
        <position position="271"/>
    </location>
    <ligand>
        <name>NAD(+)</name>
        <dbReference type="ChEBI" id="CHEBI:57540"/>
    </ligand>
</feature>
<evidence type="ECO:0000259" key="8">
    <source>
        <dbReference type="Pfam" id="PF02852"/>
    </source>
</evidence>
<dbReference type="PRINTS" id="PR00411">
    <property type="entry name" value="PNDRDTASEI"/>
</dbReference>
<evidence type="ECO:0000259" key="9">
    <source>
        <dbReference type="Pfam" id="PF07992"/>
    </source>
</evidence>